<feature type="region of interest" description="Disordered" evidence="1">
    <location>
        <begin position="202"/>
        <end position="259"/>
    </location>
</feature>
<organism evidence="3 4">
    <name type="scientific">Neonectria magnoliae</name>
    <dbReference type="NCBI Taxonomy" id="2732573"/>
    <lineage>
        <taxon>Eukaryota</taxon>
        <taxon>Fungi</taxon>
        <taxon>Dikarya</taxon>
        <taxon>Ascomycota</taxon>
        <taxon>Pezizomycotina</taxon>
        <taxon>Sordariomycetes</taxon>
        <taxon>Hypocreomycetidae</taxon>
        <taxon>Hypocreales</taxon>
        <taxon>Nectriaceae</taxon>
        <taxon>Neonectria</taxon>
    </lineage>
</organism>
<proteinExistence type="predicted"/>
<dbReference type="SMART" id="SM00558">
    <property type="entry name" value="JmjC"/>
    <property type="match status" value="1"/>
</dbReference>
<name>A0ABR1HEV8_9HYPO</name>
<evidence type="ECO:0000256" key="1">
    <source>
        <dbReference type="SAM" id="MobiDB-lite"/>
    </source>
</evidence>
<dbReference type="SUPFAM" id="SSF51197">
    <property type="entry name" value="Clavaminate synthase-like"/>
    <property type="match status" value="1"/>
</dbReference>
<sequence>MFKPDPTFGQLDLLLSRQDKMEARLLAMENFVKKDRRFTRTVVRGGKQDHHDEPPAWAKTITDLLLGLLEDARDLKSETQEFKSQIIAAQSHNASNTRSELADASANERDSNPGEQDGNPGEQDSNPSNPEREEVSRASQPADESQTDGNHPEEDTLMTDGEPPTRGLVLEEDVAMVDSSEADATGQLQVGLPEGEGAAKLAVASDQPALPTTPDTNRQEDSTGNARTGVGSPPDDTMSQSQFVSAAQSPDASVQASGSPSKITLLASDMGERLVPALGEIAACNNTVNAFPVPPVNINLAELQASIDADDEGWQSTSIAYKAGPRDEGYARVYISQRKPPFDWSAFTQEVQRPTIEEAKAIFEDVAQNPPAGDIPYLIGHANIHFDNPLNPGPKVLEDPDLIDLHTEYHHIGANLSANRLHWEDMTTMDTTGASPEYYGFRSYNEVYFGPGYKLWLFIAMHHTPKFYDFANRNWKLDKCGQRLGHQCLLIAPSRLEKEGIDFRIEVVGCGQAIITKPGEIHAIVNHGPCVARSMNYLLPTDKLVAEKLTYCISSCGLIEVYEKYGATLVGPPKPLKSSRTPLVSGKPRKRKALEELPRTPSKTTRASTATTRRLNELEAEIRALDPLCNIPHIDPHDPDPNQLGVLKMVAWIHSSTAIRQFMDLVRGWRHCDVHMVISDNTEDDLRQQVNF</sequence>
<feature type="domain" description="JmjC" evidence="2">
    <location>
        <begin position="382"/>
        <end position="554"/>
    </location>
</feature>
<feature type="compositionally biased region" description="Low complexity" evidence="1">
    <location>
        <begin position="599"/>
        <end position="610"/>
    </location>
</feature>
<dbReference type="Proteomes" id="UP001498421">
    <property type="component" value="Unassembled WGS sequence"/>
</dbReference>
<feature type="compositionally biased region" description="Polar residues" evidence="1">
    <location>
        <begin position="88"/>
        <end position="99"/>
    </location>
</feature>
<dbReference type="EMBL" id="JAZAVK010000156">
    <property type="protein sequence ID" value="KAK7419101.1"/>
    <property type="molecule type" value="Genomic_DNA"/>
</dbReference>
<feature type="compositionally biased region" description="Polar residues" evidence="1">
    <location>
        <begin position="237"/>
        <end position="259"/>
    </location>
</feature>
<protein>
    <recommendedName>
        <fullName evidence="2">JmjC domain-containing protein</fullName>
    </recommendedName>
</protein>
<accession>A0ABR1HEV8</accession>
<feature type="region of interest" description="Disordered" evidence="1">
    <location>
        <begin position="88"/>
        <end position="165"/>
    </location>
</feature>
<feature type="compositionally biased region" description="Polar residues" evidence="1">
    <location>
        <begin position="137"/>
        <end position="149"/>
    </location>
</feature>
<feature type="region of interest" description="Disordered" evidence="1">
    <location>
        <begin position="576"/>
        <end position="610"/>
    </location>
</feature>
<gene>
    <name evidence="3" type="ORF">QQZ08_011004</name>
</gene>
<keyword evidence="4" id="KW-1185">Reference proteome</keyword>
<reference evidence="3 4" key="1">
    <citation type="journal article" date="2025" name="Microbiol. Resour. Announc.">
        <title>Draft genome sequences for Neonectria magnoliae and Neonectria punicea, canker pathogens of Liriodendron tulipifera and Acer saccharum in West Virginia.</title>
        <authorList>
            <person name="Petronek H.M."/>
            <person name="Kasson M.T."/>
            <person name="Metheny A.M."/>
            <person name="Stauder C.M."/>
            <person name="Lovett B."/>
            <person name="Lynch S.C."/>
            <person name="Garnas J.R."/>
            <person name="Kasson L.R."/>
            <person name="Stajich J.E."/>
        </authorList>
    </citation>
    <scope>NUCLEOTIDE SEQUENCE [LARGE SCALE GENOMIC DNA]</scope>
    <source>
        <strain evidence="3 4">NRRL 64651</strain>
    </source>
</reference>
<comment type="caution">
    <text evidence="3">The sequence shown here is derived from an EMBL/GenBank/DDBJ whole genome shotgun (WGS) entry which is preliminary data.</text>
</comment>
<evidence type="ECO:0000259" key="2">
    <source>
        <dbReference type="PROSITE" id="PS51184"/>
    </source>
</evidence>
<dbReference type="PROSITE" id="PS51184">
    <property type="entry name" value="JMJC"/>
    <property type="match status" value="1"/>
</dbReference>
<dbReference type="InterPro" id="IPR003347">
    <property type="entry name" value="JmjC_dom"/>
</dbReference>
<dbReference type="Pfam" id="PF02373">
    <property type="entry name" value="JmjC"/>
    <property type="match status" value="1"/>
</dbReference>
<evidence type="ECO:0000313" key="3">
    <source>
        <dbReference type="EMBL" id="KAK7419101.1"/>
    </source>
</evidence>
<dbReference type="Gene3D" id="2.60.120.650">
    <property type="entry name" value="Cupin"/>
    <property type="match status" value="1"/>
</dbReference>
<evidence type="ECO:0000313" key="4">
    <source>
        <dbReference type="Proteomes" id="UP001498421"/>
    </source>
</evidence>